<keyword evidence="12" id="KW-1185">Reference proteome</keyword>
<protein>
    <recommendedName>
        <fullName evidence="2">RBR-type E3 ubiquitin transferase</fullName>
        <ecNumber evidence="2">2.3.2.31</ecNumber>
    </recommendedName>
</protein>
<dbReference type="SUPFAM" id="SSF57850">
    <property type="entry name" value="RING/U-box"/>
    <property type="match status" value="2"/>
</dbReference>
<dbReference type="Gene3D" id="1.20.120.1750">
    <property type="match status" value="1"/>
</dbReference>
<feature type="domain" description="RING-type" evidence="10">
    <location>
        <begin position="204"/>
        <end position="463"/>
    </location>
</feature>
<keyword evidence="8" id="KW-0862">Zinc</keyword>
<proteinExistence type="predicted"/>
<keyword evidence="6" id="KW-0863">Zinc-finger</keyword>
<evidence type="ECO:0000256" key="5">
    <source>
        <dbReference type="ARBA" id="ARBA00022737"/>
    </source>
</evidence>
<comment type="caution">
    <text evidence="11">The sequence shown here is derived from an EMBL/GenBank/DDBJ whole genome shotgun (WGS) entry which is preliminary data.</text>
</comment>
<dbReference type="PANTHER" id="PTHR11685">
    <property type="entry name" value="RBR FAMILY RING FINGER AND IBR DOMAIN-CONTAINING"/>
    <property type="match status" value="1"/>
</dbReference>
<dbReference type="InterPro" id="IPR031127">
    <property type="entry name" value="E3_UB_ligase_RBR"/>
</dbReference>
<evidence type="ECO:0000313" key="12">
    <source>
        <dbReference type="Proteomes" id="UP001642482"/>
    </source>
</evidence>
<keyword evidence="3" id="KW-0808">Transferase</keyword>
<reference evidence="11 12" key="1">
    <citation type="submission" date="2024-01" db="EMBL/GenBank/DDBJ databases">
        <authorList>
            <person name="Allen C."/>
            <person name="Tagirdzhanova G."/>
        </authorList>
    </citation>
    <scope>NUCLEOTIDE SEQUENCE [LARGE SCALE GENOMIC DNA]</scope>
</reference>
<evidence type="ECO:0000313" key="11">
    <source>
        <dbReference type="EMBL" id="CAK7229308.1"/>
    </source>
</evidence>
<dbReference type="Pfam" id="PF01485">
    <property type="entry name" value="IBR"/>
    <property type="match status" value="1"/>
</dbReference>
<gene>
    <name evidence="11" type="ORF">SEUCBS140593_007202</name>
</gene>
<evidence type="ECO:0000256" key="1">
    <source>
        <dbReference type="ARBA" id="ARBA00001798"/>
    </source>
</evidence>
<dbReference type="CDD" id="cd20336">
    <property type="entry name" value="Rcat_RBR"/>
    <property type="match status" value="1"/>
</dbReference>
<sequence>MEPVPEEIAPEKDEENEEEPATQANSSERDKPQEIQPEVSEDDDELFAPLPPFAMPIFSSEPPAAVRQTIPPSMRDWILCSEIGLQLMRPARKQIISCVSCGNDCEDGAGSSSDGGTVFRSTFWRMTTCRAGHRQAHTDTATSQTGLCRSCDKDYVLRVIRGEVMCEHEGCRRLLRVNQQDLEDELWDHSGMWKAFRELIQKHNGYECVIHFDRVEVDDNDATACAPLTAECQHDRNACAPCLKLMCEAAIQGDRLDDLVCPEPQCRQRFTRDTIRQHVSAESLRLYDKKLVFAAMARNPSFRWCRCGYGQLHEVGEAHPEWTCAVCHERHCFVCRDDEVDADGNLCEHLRRANYGRAMARVRDEHERTRLTSEAAAQQRRAAQIAVGRLAVQTRENTRGTQMVIATTAKRCPRLGCNAPIQRDEGCAHMTCRRCRTEFCWSCKVIWKVPAGTVMSTFVGNVASTGTLLPLHLTTCPLASQRTIERRHLNTSLYASRWDIDSGYDKALDHDLWLQEDQQ</sequence>
<evidence type="ECO:0000256" key="7">
    <source>
        <dbReference type="ARBA" id="ARBA00022786"/>
    </source>
</evidence>
<keyword evidence="7" id="KW-0833">Ubl conjugation pathway</keyword>
<organism evidence="11 12">
    <name type="scientific">Sporothrix eucalyptigena</name>
    <dbReference type="NCBI Taxonomy" id="1812306"/>
    <lineage>
        <taxon>Eukaryota</taxon>
        <taxon>Fungi</taxon>
        <taxon>Dikarya</taxon>
        <taxon>Ascomycota</taxon>
        <taxon>Pezizomycotina</taxon>
        <taxon>Sordariomycetes</taxon>
        <taxon>Sordariomycetidae</taxon>
        <taxon>Ophiostomatales</taxon>
        <taxon>Ophiostomataceae</taxon>
        <taxon>Sporothrix</taxon>
    </lineage>
</organism>
<evidence type="ECO:0000256" key="4">
    <source>
        <dbReference type="ARBA" id="ARBA00022723"/>
    </source>
</evidence>
<dbReference type="EMBL" id="CAWUHD010000085">
    <property type="protein sequence ID" value="CAK7229308.1"/>
    <property type="molecule type" value="Genomic_DNA"/>
</dbReference>
<dbReference type="EC" id="2.3.2.31" evidence="2"/>
<dbReference type="InterPro" id="IPR044066">
    <property type="entry name" value="TRIAD_supradom"/>
</dbReference>
<evidence type="ECO:0000256" key="3">
    <source>
        <dbReference type="ARBA" id="ARBA00022679"/>
    </source>
</evidence>
<comment type="catalytic activity">
    <reaction evidence="1">
        <text>[E2 ubiquitin-conjugating enzyme]-S-ubiquitinyl-L-cysteine + [acceptor protein]-L-lysine = [E2 ubiquitin-conjugating enzyme]-L-cysteine + [acceptor protein]-N(6)-ubiquitinyl-L-lysine.</text>
        <dbReference type="EC" id="2.3.2.31"/>
    </reaction>
</comment>
<dbReference type="InterPro" id="IPR002867">
    <property type="entry name" value="IBR_dom"/>
</dbReference>
<feature type="region of interest" description="Disordered" evidence="9">
    <location>
        <begin position="1"/>
        <end position="55"/>
    </location>
</feature>
<keyword evidence="5" id="KW-0677">Repeat</keyword>
<keyword evidence="4" id="KW-0479">Metal-binding</keyword>
<accession>A0ABP0CBV1</accession>
<evidence type="ECO:0000256" key="6">
    <source>
        <dbReference type="ARBA" id="ARBA00022771"/>
    </source>
</evidence>
<name>A0ABP0CBV1_9PEZI</name>
<dbReference type="Pfam" id="PF22191">
    <property type="entry name" value="IBR_1"/>
    <property type="match status" value="1"/>
</dbReference>
<evidence type="ECO:0000259" key="10">
    <source>
        <dbReference type="PROSITE" id="PS51873"/>
    </source>
</evidence>
<evidence type="ECO:0000256" key="9">
    <source>
        <dbReference type="SAM" id="MobiDB-lite"/>
    </source>
</evidence>
<evidence type="ECO:0000256" key="8">
    <source>
        <dbReference type="ARBA" id="ARBA00022833"/>
    </source>
</evidence>
<dbReference type="Gene3D" id="3.30.40.10">
    <property type="entry name" value="Zinc/RING finger domain, C3HC4 (zinc finger)"/>
    <property type="match status" value="1"/>
</dbReference>
<dbReference type="Proteomes" id="UP001642482">
    <property type="component" value="Unassembled WGS sequence"/>
</dbReference>
<dbReference type="InterPro" id="IPR013083">
    <property type="entry name" value="Znf_RING/FYVE/PHD"/>
</dbReference>
<dbReference type="PROSITE" id="PS51873">
    <property type="entry name" value="TRIAD"/>
    <property type="match status" value="1"/>
</dbReference>
<evidence type="ECO:0000256" key="2">
    <source>
        <dbReference type="ARBA" id="ARBA00012251"/>
    </source>
</evidence>